<keyword evidence="4" id="KW-1185">Reference proteome</keyword>
<dbReference type="Pfam" id="PF04892">
    <property type="entry name" value="VanZ"/>
    <property type="match status" value="1"/>
</dbReference>
<dbReference type="InterPro" id="IPR006976">
    <property type="entry name" value="VanZ-like"/>
</dbReference>
<dbReference type="EMBL" id="AYXY01000023">
    <property type="protein sequence ID" value="ETN94382.1"/>
    <property type="molecule type" value="Genomic_DNA"/>
</dbReference>
<evidence type="ECO:0000313" key="4">
    <source>
        <dbReference type="Proteomes" id="UP000018850"/>
    </source>
</evidence>
<evidence type="ECO:0000259" key="2">
    <source>
        <dbReference type="Pfam" id="PF04892"/>
    </source>
</evidence>
<feature type="transmembrane region" description="Helical" evidence="1">
    <location>
        <begin position="5"/>
        <end position="21"/>
    </location>
</feature>
<feature type="domain" description="VanZ-like" evidence="2">
    <location>
        <begin position="5"/>
        <end position="50"/>
    </location>
</feature>
<evidence type="ECO:0000256" key="1">
    <source>
        <dbReference type="SAM" id="Phobius"/>
    </source>
</evidence>
<accession>W2UM36</accession>
<proteinExistence type="predicted"/>
<reference evidence="4" key="1">
    <citation type="submission" date="2013-11" db="EMBL/GenBank/DDBJ databases">
        <title>Draft genome sequence from a member of Zhouia, isolated tidal flat.</title>
        <authorList>
            <person name="Jin H."/>
            <person name="Jeon C.O."/>
        </authorList>
    </citation>
    <scope>NUCLEOTIDE SEQUENCE [LARGE SCALE GENOMIC DNA]</scope>
    <source>
        <strain evidence="4">AD3</strain>
    </source>
</reference>
<feature type="transmembrane region" description="Helical" evidence="1">
    <location>
        <begin position="33"/>
        <end position="51"/>
    </location>
</feature>
<evidence type="ECO:0000313" key="3">
    <source>
        <dbReference type="EMBL" id="ETN94382.1"/>
    </source>
</evidence>
<dbReference type="AlphaFoldDB" id="W2UM36"/>
<comment type="caution">
    <text evidence="3">The sequence shown here is derived from an EMBL/GenBank/DDBJ whole genome shotgun (WGS) entry which is preliminary data.</text>
</comment>
<reference evidence="3 4" key="2">
    <citation type="journal article" date="2016" name="Genome Announc.">
        <title>Draft Genome Sequence of Zhouia amylolytica AD3, Isolated from Tidal Flat Sediment.</title>
        <authorList>
            <person name="Jia B."/>
            <person name="Jin H.M."/>
            <person name="Lee H.J."/>
            <person name="Jeon C.O."/>
        </authorList>
    </citation>
    <scope>NUCLEOTIDE SEQUENCE [LARGE SCALE GENOMIC DNA]</scope>
    <source>
        <strain evidence="3 4">AD3</strain>
    </source>
</reference>
<dbReference type="STRING" id="376730.SAMN04487906_3005"/>
<keyword evidence="1" id="KW-0472">Membrane</keyword>
<keyword evidence="1" id="KW-1133">Transmembrane helix</keyword>
<name>W2UM36_9FLAO</name>
<dbReference type="Proteomes" id="UP000018850">
    <property type="component" value="Unassembled WGS sequence"/>
</dbReference>
<organism evidence="3 4">
    <name type="scientific">Zhouia amylolytica AD3</name>
    <dbReference type="NCBI Taxonomy" id="1286632"/>
    <lineage>
        <taxon>Bacteria</taxon>
        <taxon>Pseudomonadati</taxon>
        <taxon>Bacteroidota</taxon>
        <taxon>Flavobacteriia</taxon>
        <taxon>Flavobacteriales</taxon>
        <taxon>Flavobacteriaceae</taxon>
        <taxon>Zhouia</taxon>
    </lineage>
</organism>
<protein>
    <recommendedName>
        <fullName evidence="2">VanZ-like domain-containing protein</fullName>
    </recommendedName>
</protein>
<sequence length="60" mass="6740">MLKIGVVSALYGIIIEVFQYLMPYGRSFEPLDIVANCCGILLGILAVKLFFSAERMKKKK</sequence>
<keyword evidence="1" id="KW-0812">Transmembrane</keyword>
<gene>
    <name evidence="3" type="ORF">P278_23240</name>
</gene>